<name>A0A0R1M5N2_9LACO</name>
<proteinExistence type="predicted"/>
<dbReference type="RefSeq" id="WP_236697616.1">
    <property type="nucleotide sequence ID" value="NZ_AZDU01000004.1"/>
</dbReference>
<dbReference type="eggNOG" id="ENOG5032Z6U">
    <property type="taxonomic scope" value="Bacteria"/>
</dbReference>
<evidence type="ECO:0000313" key="1">
    <source>
        <dbReference type="EMBL" id="KRL03374.1"/>
    </source>
</evidence>
<dbReference type="AlphaFoldDB" id="A0A0R1M5N2"/>
<organism evidence="1 2">
    <name type="scientific">Lactobacillus equicursoris DSM 19284 = JCM 14600 = CIP 110162</name>
    <dbReference type="NCBI Taxonomy" id="1293597"/>
    <lineage>
        <taxon>Bacteria</taxon>
        <taxon>Bacillati</taxon>
        <taxon>Bacillota</taxon>
        <taxon>Bacilli</taxon>
        <taxon>Lactobacillales</taxon>
        <taxon>Lactobacillaceae</taxon>
        <taxon>Lactobacillus</taxon>
    </lineage>
</organism>
<reference evidence="1 2" key="1">
    <citation type="journal article" date="2015" name="Genome Announc.">
        <title>Expanding the biotechnology potential of lactobacilli through comparative genomics of 213 strains and associated genera.</title>
        <authorList>
            <person name="Sun Z."/>
            <person name="Harris H.M."/>
            <person name="McCann A."/>
            <person name="Guo C."/>
            <person name="Argimon S."/>
            <person name="Zhang W."/>
            <person name="Yang X."/>
            <person name="Jeffery I.B."/>
            <person name="Cooney J.C."/>
            <person name="Kagawa T.F."/>
            <person name="Liu W."/>
            <person name="Song Y."/>
            <person name="Salvetti E."/>
            <person name="Wrobel A."/>
            <person name="Rasinkangas P."/>
            <person name="Parkhill J."/>
            <person name="Rea M.C."/>
            <person name="O'Sullivan O."/>
            <person name="Ritari J."/>
            <person name="Douillard F.P."/>
            <person name="Paul Ross R."/>
            <person name="Yang R."/>
            <person name="Briner A.E."/>
            <person name="Felis G.E."/>
            <person name="de Vos W.M."/>
            <person name="Barrangou R."/>
            <person name="Klaenhammer T.R."/>
            <person name="Caufield P.W."/>
            <person name="Cui Y."/>
            <person name="Zhang H."/>
            <person name="O'Toole P.W."/>
        </authorList>
    </citation>
    <scope>NUCLEOTIDE SEQUENCE [LARGE SCALE GENOMIC DNA]</scope>
    <source>
        <strain evidence="1 2">DSM 19284</strain>
    </source>
</reference>
<evidence type="ECO:0000313" key="2">
    <source>
        <dbReference type="Proteomes" id="UP000051074"/>
    </source>
</evidence>
<dbReference type="PATRIC" id="fig|1293597.4.peg.1288"/>
<sequence length="244" mass="28456">MKQVTKESKVKSLRTELRKIGSNARHTFTGIFEKTGWKDGYRGSVQTILLLDIKDEHGQVVTDHLWFNFTRGFEVANPMKGDVLQFDARVSKYIKGYMGYRDDVYGHPIEEDYKLSRPTKVVNLTHPERILDLPPLEKSHSKEEKDTTPTEKQLDFIKTIAEELEEEPPEIKTREEASSWIDRHIRLFDRAKQHDAYLDRVNEAKDSYLSGRSLIEVAEEMGLTVSTIRKYKREWETPKVTQAQ</sequence>
<keyword evidence="2" id="KW-1185">Reference proteome</keyword>
<protein>
    <submittedName>
        <fullName evidence="1">Uncharacterized protein</fullName>
    </submittedName>
</protein>
<accession>A0A0R1M5N2</accession>
<gene>
    <name evidence="1" type="ORF">FC20_GL001203</name>
</gene>
<dbReference type="EMBL" id="AZDU01000004">
    <property type="protein sequence ID" value="KRL03374.1"/>
    <property type="molecule type" value="Genomic_DNA"/>
</dbReference>
<dbReference type="Proteomes" id="UP000051074">
    <property type="component" value="Unassembled WGS sequence"/>
</dbReference>
<comment type="caution">
    <text evidence="1">The sequence shown here is derived from an EMBL/GenBank/DDBJ whole genome shotgun (WGS) entry which is preliminary data.</text>
</comment>